<evidence type="ECO:0000313" key="2">
    <source>
        <dbReference type="EMBL" id="KAK7115912.1"/>
    </source>
</evidence>
<dbReference type="GO" id="GO:0043565">
    <property type="term" value="F:sequence-specific DNA binding"/>
    <property type="evidence" value="ECO:0007669"/>
    <property type="project" value="InterPro"/>
</dbReference>
<reference evidence="2 3" key="1">
    <citation type="submission" date="2024-02" db="EMBL/GenBank/DDBJ databases">
        <title>Chromosome-scale genome assembly of the rough periwinkle Littorina saxatilis.</title>
        <authorList>
            <person name="De Jode A."/>
            <person name="Faria R."/>
            <person name="Formenti G."/>
            <person name="Sims Y."/>
            <person name="Smith T.P."/>
            <person name="Tracey A."/>
            <person name="Wood J.M.D."/>
            <person name="Zagrodzka Z.B."/>
            <person name="Johannesson K."/>
            <person name="Butlin R.K."/>
            <person name="Leder E.H."/>
        </authorList>
    </citation>
    <scope>NUCLEOTIDE SEQUENCE [LARGE SCALE GENOMIC DNA]</scope>
    <source>
        <strain evidence="2">Snail1</strain>
        <tissue evidence="2">Muscle</tissue>
    </source>
</reference>
<dbReference type="InterPro" id="IPR012337">
    <property type="entry name" value="RNaseH-like_sf"/>
</dbReference>
<name>A0AAN9C211_9CAEN</name>
<dbReference type="PANTHER" id="PTHR46791:SF5">
    <property type="entry name" value="CLR5 DOMAIN-CONTAINING PROTEIN-RELATED"/>
    <property type="match status" value="1"/>
</dbReference>
<comment type="caution">
    <text evidence="2">The sequence shown here is derived from an EMBL/GenBank/DDBJ whole genome shotgun (WGS) entry which is preliminary data.</text>
</comment>
<sequence length="486" mass="55029">MATPLEEAFLDQTRQKVNHCINLLQSGNEPEEVLRRLDTIQRNLRMATPSVVPPDVASNLLSIVEKIQEEARKTVGVPAQDESYCAPTLDMGDAHRPKYDITREQLLVLQDSNFTSKEMAKALGVSRSTVTRRLKENGMLQRMVYSRISDQELDALVEPITASNKLTGSLSIQARLKGQGTVLQRQRVRESIQRVDPGGVAVRALALRPTRRRLYHVSGPNALWHLDGYHKLISWKMVIHGAIDGFSRAITFLHASNNNRSETVRDLFLGGTQRFGLPSRVRMDHGGENLDVVDLMNEHRGEGRGSAMQGRSVHNQRIERLWLDVWKDVVNPYHGLFTAMGTPQAEGGLGILNMDNPIHLWALHYVFLPRLNRSLEWFVGQKNHQPLRTERNRTPLQLFFRGMLERRASTSTAVQDFWEGRSLRSIIEDHPLPDSRQDVPATACPLSEEQLVQLTERIDPLSGPPTDQHGQMLFLQVLQFVANILE</sequence>
<dbReference type="InterPro" id="IPR036397">
    <property type="entry name" value="RNaseH_sf"/>
</dbReference>
<accession>A0AAN9C211</accession>
<dbReference type="InterPro" id="IPR002197">
    <property type="entry name" value="HTH_Fis"/>
</dbReference>
<dbReference type="GO" id="GO:0015074">
    <property type="term" value="P:DNA integration"/>
    <property type="evidence" value="ECO:0007669"/>
    <property type="project" value="InterPro"/>
</dbReference>
<dbReference type="InterPro" id="IPR036388">
    <property type="entry name" value="WH-like_DNA-bd_sf"/>
</dbReference>
<proteinExistence type="predicted"/>
<keyword evidence="3" id="KW-1185">Reference proteome</keyword>
<dbReference type="EMBL" id="JBAMIC010000001">
    <property type="protein sequence ID" value="KAK7115912.1"/>
    <property type="molecule type" value="Genomic_DNA"/>
</dbReference>
<evidence type="ECO:0000313" key="3">
    <source>
        <dbReference type="Proteomes" id="UP001374579"/>
    </source>
</evidence>
<gene>
    <name evidence="2" type="ORF">V1264_001698</name>
</gene>
<dbReference type="InterPro" id="IPR001584">
    <property type="entry name" value="Integrase_cat-core"/>
</dbReference>
<dbReference type="Pfam" id="PF02954">
    <property type="entry name" value="HTH_8"/>
    <property type="match status" value="1"/>
</dbReference>
<organism evidence="2 3">
    <name type="scientific">Littorina saxatilis</name>
    <dbReference type="NCBI Taxonomy" id="31220"/>
    <lineage>
        <taxon>Eukaryota</taxon>
        <taxon>Metazoa</taxon>
        <taxon>Spiralia</taxon>
        <taxon>Lophotrochozoa</taxon>
        <taxon>Mollusca</taxon>
        <taxon>Gastropoda</taxon>
        <taxon>Caenogastropoda</taxon>
        <taxon>Littorinimorpha</taxon>
        <taxon>Littorinoidea</taxon>
        <taxon>Littorinidae</taxon>
        <taxon>Littorina</taxon>
    </lineage>
</organism>
<dbReference type="InterPro" id="IPR058913">
    <property type="entry name" value="Integrase_dom_put"/>
</dbReference>
<dbReference type="Proteomes" id="UP001374579">
    <property type="component" value="Unassembled WGS sequence"/>
</dbReference>
<evidence type="ECO:0000259" key="1">
    <source>
        <dbReference type="PROSITE" id="PS50994"/>
    </source>
</evidence>
<feature type="domain" description="Integrase catalytic" evidence="1">
    <location>
        <begin position="216"/>
        <end position="403"/>
    </location>
</feature>
<dbReference type="Pfam" id="PF24764">
    <property type="entry name" value="rva_4"/>
    <property type="match status" value="1"/>
</dbReference>
<protein>
    <recommendedName>
        <fullName evidence="1">Integrase catalytic domain-containing protein</fullName>
    </recommendedName>
</protein>
<dbReference type="AlphaFoldDB" id="A0AAN9C211"/>
<dbReference type="Gene3D" id="1.10.10.10">
    <property type="entry name" value="Winged helix-like DNA-binding domain superfamily/Winged helix DNA-binding domain"/>
    <property type="match status" value="1"/>
</dbReference>
<dbReference type="PROSITE" id="PS50994">
    <property type="entry name" value="INTEGRASE"/>
    <property type="match status" value="1"/>
</dbReference>
<dbReference type="SUPFAM" id="SSF53098">
    <property type="entry name" value="Ribonuclease H-like"/>
    <property type="match status" value="1"/>
</dbReference>
<dbReference type="Gene3D" id="3.30.420.10">
    <property type="entry name" value="Ribonuclease H-like superfamily/Ribonuclease H"/>
    <property type="match status" value="1"/>
</dbReference>
<dbReference type="PANTHER" id="PTHR46791">
    <property type="entry name" value="EXPRESSED PROTEIN"/>
    <property type="match status" value="1"/>
</dbReference>